<protein>
    <submittedName>
        <fullName evidence="2">Uncharacterized protein</fullName>
    </submittedName>
</protein>
<evidence type="ECO:0000313" key="2">
    <source>
        <dbReference type="EMBL" id="KAF2669465.1"/>
    </source>
</evidence>
<evidence type="ECO:0000313" key="3">
    <source>
        <dbReference type="Proteomes" id="UP000799302"/>
    </source>
</evidence>
<dbReference type="Proteomes" id="UP000799302">
    <property type="component" value="Unassembled WGS sequence"/>
</dbReference>
<keyword evidence="3" id="KW-1185">Reference proteome</keyword>
<gene>
    <name evidence="2" type="ORF">BT63DRAFT_261688</name>
</gene>
<keyword evidence="1" id="KW-1133">Transmembrane helix</keyword>
<sequence length="613" mass="69186">MSLCVWTSVHLNLPEHNKAYQQKWRKVKWLVIALFAPEVVAWIAFEQNQEAKRLRRKVREALGQPQARSTVEILRSWTKKVLIFGHTDTCHDQEAKAGDESTSTKRHLWSLTHSHFAIMGGFAFDTSRSEANFLPDGRTRLPLTSLGIHQLTEAAPSLLPDLSESEIKDKSKANGLGKTIVCSQALWFCLQCISRLAHGSAISLLELNTFAHALCTLLTYILWWNKPFDVEEPIVIRGLDADILCAGMCMRSSIGTIRKAAGFQPDKYLKGHIWFERHGEIASIDFGLLEALILHVQPNPDANARGLPIYADASCHWQGRLLQHDDRNQPELSSVKFNVTPAIKVGHDGGLKLQLYMGQSLFGFGFRRDKHDYFIPTSIANLFAGLFLDPTAASLGILTMRRPYVELNSDDILCFKLAASCYGKYMSVCRCPSPGSTYKHNPAHDHRKWWLREYMIPRVSNWPNPSINVDADDSFWLAMLSFTFAGLAYGSLHLLAWHAPLLTRTEVYMWRISGLFLAAYGGAFVMFVMALGLPFAYLGRSKWGQSLPRQLQDRLKVILGYLLMIPLLVIGAGGLLYVFARVFLVVECFISIPHLPDSVFEVPQWTQFFPHVI</sequence>
<accession>A0A6A6UB40</accession>
<keyword evidence="1" id="KW-0472">Membrane</keyword>
<feature type="transmembrane region" description="Helical" evidence="1">
    <location>
        <begin position="475"/>
        <end position="495"/>
    </location>
</feature>
<dbReference type="PANTHER" id="PTHR35043">
    <property type="entry name" value="TRANSCRIPTION FACTOR DOMAIN-CONTAINING PROTEIN"/>
    <property type="match status" value="1"/>
</dbReference>
<proteinExistence type="predicted"/>
<dbReference type="OrthoDB" id="3061561at2759"/>
<evidence type="ECO:0000256" key="1">
    <source>
        <dbReference type="SAM" id="Phobius"/>
    </source>
</evidence>
<dbReference type="PANTHER" id="PTHR35043:SF9">
    <property type="match status" value="1"/>
</dbReference>
<feature type="transmembrane region" description="Helical" evidence="1">
    <location>
        <begin position="515"/>
        <end position="538"/>
    </location>
</feature>
<organism evidence="2 3">
    <name type="scientific">Microthyrium microscopicum</name>
    <dbReference type="NCBI Taxonomy" id="703497"/>
    <lineage>
        <taxon>Eukaryota</taxon>
        <taxon>Fungi</taxon>
        <taxon>Dikarya</taxon>
        <taxon>Ascomycota</taxon>
        <taxon>Pezizomycotina</taxon>
        <taxon>Dothideomycetes</taxon>
        <taxon>Dothideomycetes incertae sedis</taxon>
        <taxon>Microthyriales</taxon>
        <taxon>Microthyriaceae</taxon>
        <taxon>Microthyrium</taxon>
    </lineage>
</organism>
<dbReference type="AlphaFoldDB" id="A0A6A6UB40"/>
<keyword evidence="1" id="KW-0812">Transmembrane</keyword>
<feature type="transmembrane region" description="Helical" evidence="1">
    <location>
        <begin position="558"/>
        <end position="580"/>
    </location>
</feature>
<reference evidence="2" key="1">
    <citation type="journal article" date="2020" name="Stud. Mycol.">
        <title>101 Dothideomycetes genomes: a test case for predicting lifestyles and emergence of pathogens.</title>
        <authorList>
            <person name="Haridas S."/>
            <person name="Albert R."/>
            <person name="Binder M."/>
            <person name="Bloem J."/>
            <person name="Labutti K."/>
            <person name="Salamov A."/>
            <person name="Andreopoulos B."/>
            <person name="Baker S."/>
            <person name="Barry K."/>
            <person name="Bills G."/>
            <person name="Bluhm B."/>
            <person name="Cannon C."/>
            <person name="Castanera R."/>
            <person name="Culley D."/>
            <person name="Daum C."/>
            <person name="Ezra D."/>
            <person name="Gonzalez J."/>
            <person name="Henrissat B."/>
            <person name="Kuo A."/>
            <person name="Liang C."/>
            <person name="Lipzen A."/>
            <person name="Lutzoni F."/>
            <person name="Magnuson J."/>
            <person name="Mondo S."/>
            <person name="Nolan M."/>
            <person name="Ohm R."/>
            <person name="Pangilinan J."/>
            <person name="Park H.-J."/>
            <person name="Ramirez L."/>
            <person name="Alfaro M."/>
            <person name="Sun H."/>
            <person name="Tritt A."/>
            <person name="Yoshinaga Y."/>
            <person name="Zwiers L.-H."/>
            <person name="Turgeon B."/>
            <person name="Goodwin S."/>
            <person name="Spatafora J."/>
            <person name="Crous P."/>
            <person name="Grigoriev I."/>
        </authorList>
    </citation>
    <scope>NUCLEOTIDE SEQUENCE</scope>
    <source>
        <strain evidence="2">CBS 115976</strain>
    </source>
</reference>
<dbReference type="EMBL" id="MU004235">
    <property type="protein sequence ID" value="KAF2669465.1"/>
    <property type="molecule type" value="Genomic_DNA"/>
</dbReference>
<name>A0A6A6UB40_9PEZI</name>